<dbReference type="InterPro" id="IPR050742">
    <property type="entry name" value="Helicase_Restrict-Modif_Enz"/>
</dbReference>
<evidence type="ECO:0000256" key="1">
    <source>
        <dbReference type="SAM" id="MobiDB-lite"/>
    </source>
</evidence>
<feature type="domain" description="Helicase ATP-binding" evidence="2">
    <location>
        <begin position="41"/>
        <end position="209"/>
    </location>
</feature>
<dbReference type="InterPro" id="IPR014001">
    <property type="entry name" value="Helicase_ATP-bd"/>
</dbReference>
<dbReference type="Pfam" id="PF04851">
    <property type="entry name" value="ResIII"/>
    <property type="match status" value="1"/>
</dbReference>
<dbReference type="InterPro" id="IPR027417">
    <property type="entry name" value="P-loop_NTPase"/>
</dbReference>
<dbReference type="RefSeq" id="WP_076638006.1">
    <property type="nucleotide sequence ID" value="NZ_MTSU01000032.1"/>
</dbReference>
<dbReference type="Pfam" id="PF00271">
    <property type="entry name" value="Helicase_C"/>
    <property type="match status" value="1"/>
</dbReference>
<reference evidence="3 4" key="1">
    <citation type="submission" date="2017-01" db="EMBL/GenBank/DDBJ databases">
        <title>Comparative genomic analysis of Brazilian Leptospira santarosai.</title>
        <authorList>
            <person name="Moreno L.Z."/>
            <person name="Miraglia F."/>
            <person name="Kremer F.S."/>
            <person name="Eslabao M.R."/>
            <person name="Lilenbaum W."/>
            <person name="Dellagostin O.A."/>
            <person name="Moreno A.M."/>
        </authorList>
    </citation>
    <scope>NUCLEOTIDE SEQUENCE [LARGE SCALE GENOMIC DNA]</scope>
    <source>
        <strain evidence="3 4">M52/8-19</strain>
    </source>
</reference>
<feature type="region of interest" description="Disordered" evidence="1">
    <location>
        <begin position="454"/>
        <end position="489"/>
    </location>
</feature>
<organism evidence="3 4">
    <name type="scientific">Leptospira santarosai</name>
    <dbReference type="NCBI Taxonomy" id="28183"/>
    <lineage>
        <taxon>Bacteria</taxon>
        <taxon>Pseudomonadati</taxon>
        <taxon>Spirochaetota</taxon>
        <taxon>Spirochaetia</taxon>
        <taxon>Leptospirales</taxon>
        <taxon>Leptospiraceae</taxon>
        <taxon>Leptospira</taxon>
    </lineage>
</organism>
<sequence length="655" mass="74879">MAKKGDQMKNHLFKTLKPYVKGNKALRVPQVEMYEALEELIKEEKYDRELSVIMPVGCGKSGCIALAPFAFQSTRTLVVAPNLKIAEQLLNDFGKTESFYRKFDILSGSQFPEPVEIRGLTTNKVDMDLADVVITNIHQLRGNKNRWLLSLPDDYFDLILFDEGHHSVADSWYLLKKKFKNARIVNFSATHSRADGLIMPGKIIYDYSVAEAIQNGYAKRLKAIVLNPKTLKFVTIEGGPKTELELKDIIRLGKKNPAFRKSILSSEESLKTFIEVSIQELERIRRETNDPKHKIIASAINLNHCKQIVEAYRSKGQRCDFVHSSENNRKNENVHRKLERHELDVIVQVKKLGEGFDHPYLSVAAVFSIFLSLAPFIQFVGRIMRAIAQNDPYHPLNQGIVVFHAGTNIHDRWISFKAFSQKNQKFHGELFPMEELNFSDESEIEIIPTVSQSALAENSKNKEFSSEEDEQKNEKHESHPSYPHSVNSTKITEKDSVFSMSDILIVEQTDLTAETIPLIDSDTEILAAIECLRKNNVTGDQAKQILELDSTASTIPKYRVRQNSRKAIRKRVKDFVERELTYRTLQPDGYELDVKHQSKTNQMILESQINTALNQLVNRKAGTRHEYSQVELDSINSKFEETVTPVISRIFARDN</sequence>
<evidence type="ECO:0000313" key="4">
    <source>
        <dbReference type="Proteomes" id="UP000189337"/>
    </source>
</evidence>
<keyword evidence="3" id="KW-0378">Hydrolase</keyword>
<dbReference type="PROSITE" id="PS51192">
    <property type="entry name" value="HELICASE_ATP_BIND_1"/>
    <property type="match status" value="1"/>
</dbReference>
<dbReference type="InterPro" id="IPR001650">
    <property type="entry name" value="Helicase_C-like"/>
</dbReference>
<dbReference type="GO" id="GO:0003677">
    <property type="term" value="F:DNA binding"/>
    <property type="evidence" value="ECO:0007669"/>
    <property type="project" value="InterPro"/>
</dbReference>
<dbReference type="PANTHER" id="PTHR47396">
    <property type="entry name" value="TYPE I RESTRICTION ENZYME ECOKI R PROTEIN"/>
    <property type="match status" value="1"/>
</dbReference>
<dbReference type="GO" id="GO:0005829">
    <property type="term" value="C:cytosol"/>
    <property type="evidence" value="ECO:0007669"/>
    <property type="project" value="TreeGrafter"/>
</dbReference>
<proteinExistence type="predicted"/>
<keyword evidence="3" id="KW-0067">ATP-binding</keyword>
<accession>A0AB73MDB4</accession>
<evidence type="ECO:0000313" key="3">
    <source>
        <dbReference type="EMBL" id="ONF90892.1"/>
    </source>
</evidence>
<name>A0AB73MDB4_9LEPT</name>
<dbReference type="AlphaFoldDB" id="A0AB73MDB4"/>
<dbReference type="EMBL" id="MTSU01000032">
    <property type="protein sequence ID" value="ONF90892.1"/>
    <property type="molecule type" value="Genomic_DNA"/>
</dbReference>
<comment type="caution">
    <text evidence="3">The sequence shown here is derived from an EMBL/GenBank/DDBJ whole genome shotgun (WGS) entry which is preliminary data.</text>
</comment>
<dbReference type="PANTHER" id="PTHR47396:SF1">
    <property type="entry name" value="ATP-DEPENDENT HELICASE IRC3-RELATED"/>
    <property type="match status" value="1"/>
</dbReference>
<keyword evidence="3" id="KW-0347">Helicase</keyword>
<dbReference type="GO" id="GO:0004386">
    <property type="term" value="F:helicase activity"/>
    <property type="evidence" value="ECO:0007669"/>
    <property type="project" value="UniProtKB-KW"/>
</dbReference>
<protein>
    <submittedName>
        <fullName evidence="3">DEAD/DEAH box helicase</fullName>
    </submittedName>
</protein>
<dbReference type="SUPFAM" id="SSF52540">
    <property type="entry name" value="P-loop containing nucleoside triphosphate hydrolases"/>
    <property type="match status" value="1"/>
</dbReference>
<dbReference type="CDD" id="cd18785">
    <property type="entry name" value="SF2_C"/>
    <property type="match status" value="1"/>
</dbReference>
<keyword evidence="3" id="KW-0547">Nucleotide-binding</keyword>
<dbReference type="Proteomes" id="UP000189337">
    <property type="component" value="Unassembled WGS sequence"/>
</dbReference>
<gene>
    <name evidence="3" type="ORF">BWD14_19145</name>
</gene>
<dbReference type="Gene3D" id="3.40.50.300">
    <property type="entry name" value="P-loop containing nucleotide triphosphate hydrolases"/>
    <property type="match status" value="2"/>
</dbReference>
<evidence type="ECO:0000259" key="2">
    <source>
        <dbReference type="PROSITE" id="PS51192"/>
    </source>
</evidence>
<dbReference type="SMART" id="SM00487">
    <property type="entry name" value="DEXDc"/>
    <property type="match status" value="1"/>
</dbReference>
<dbReference type="InterPro" id="IPR006935">
    <property type="entry name" value="Helicase/UvrB_N"/>
</dbReference>
<dbReference type="GO" id="GO:0016787">
    <property type="term" value="F:hydrolase activity"/>
    <property type="evidence" value="ECO:0007669"/>
    <property type="project" value="InterPro"/>
</dbReference>
<dbReference type="GO" id="GO:0005524">
    <property type="term" value="F:ATP binding"/>
    <property type="evidence" value="ECO:0007669"/>
    <property type="project" value="InterPro"/>
</dbReference>